<name>A0ABD3GEQ8_9MARC</name>
<evidence type="ECO:0000259" key="3">
    <source>
        <dbReference type="PROSITE" id="PS52045"/>
    </source>
</evidence>
<reference evidence="4 5" key="1">
    <citation type="submission" date="2024-09" db="EMBL/GenBank/DDBJ databases">
        <title>Chromosome-scale assembly of Riccia sorocarpa.</title>
        <authorList>
            <person name="Paukszto L."/>
        </authorList>
    </citation>
    <scope>NUCLEOTIDE SEQUENCE [LARGE SCALE GENOMIC DNA]</scope>
    <source>
        <strain evidence="4">LP-2024</strain>
        <tissue evidence="4">Aerial parts of the thallus</tissue>
    </source>
</reference>
<keyword evidence="2" id="KW-0732">Signal</keyword>
<organism evidence="4 5">
    <name type="scientific">Riccia sorocarpa</name>
    <dbReference type="NCBI Taxonomy" id="122646"/>
    <lineage>
        <taxon>Eukaryota</taxon>
        <taxon>Viridiplantae</taxon>
        <taxon>Streptophyta</taxon>
        <taxon>Embryophyta</taxon>
        <taxon>Marchantiophyta</taxon>
        <taxon>Marchantiopsida</taxon>
        <taxon>Marchantiidae</taxon>
        <taxon>Marchantiales</taxon>
        <taxon>Ricciaceae</taxon>
        <taxon>Riccia</taxon>
    </lineage>
</organism>
<evidence type="ECO:0000313" key="5">
    <source>
        <dbReference type="Proteomes" id="UP001633002"/>
    </source>
</evidence>
<dbReference type="EMBL" id="JBJQOH010000008">
    <property type="protein sequence ID" value="KAL3676510.1"/>
    <property type="molecule type" value="Genomic_DNA"/>
</dbReference>
<comment type="caution">
    <text evidence="4">The sequence shown here is derived from an EMBL/GenBank/DDBJ whole genome shotgun (WGS) entry which is preliminary data.</text>
</comment>
<evidence type="ECO:0000256" key="1">
    <source>
        <dbReference type="SAM" id="MobiDB-lite"/>
    </source>
</evidence>
<feature type="chain" id="PRO_5044869948" description="Neprosin PEP catalytic domain-containing protein" evidence="2">
    <location>
        <begin position="23"/>
        <end position="266"/>
    </location>
</feature>
<keyword evidence="5" id="KW-1185">Reference proteome</keyword>
<accession>A0ABD3GEQ8</accession>
<dbReference type="PANTHER" id="PTHR31589:SF110">
    <property type="entry name" value="PROTEIN, PUTATIVE (DUF239)-RELATED"/>
    <property type="match status" value="1"/>
</dbReference>
<evidence type="ECO:0000256" key="2">
    <source>
        <dbReference type="SAM" id="SignalP"/>
    </source>
</evidence>
<dbReference type="InterPro" id="IPR004314">
    <property type="entry name" value="Neprosin"/>
</dbReference>
<dbReference type="InterPro" id="IPR053168">
    <property type="entry name" value="Glutamic_endopeptidase"/>
</dbReference>
<sequence length="266" mass="30611">MENYLVISVILVWSFCLQYSYSVESALNYKLSNGEEISCVPIYEQPSLNSLDRASNAYLKEPAFLPSDKSTEEQTQVPEESEIRPAEQLFHSEVGTCPEGMIPILRNQRSLRRTRGSSRQGADSILGNYGHKLTVTSTNTSEADPADDLSVPNNHEYATYRRKWPAGSKFLGAKGYFNIWNPSVEAWNEFSLSQMWIAAGSYDEKNLNTIEVGWQVYERLYQNKDPHFFIFWTRDGYKSTGCYNLNWVSLLKQDTKWLRSSESYRQ</sequence>
<dbReference type="Gene3D" id="3.90.1320.10">
    <property type="entry name" value="Outer-capsid protein sigma 3, large lobe"/>
    <property type="match status" value="1"/>
</dbReference>
<gene>
    <name evidence="4" type="ORF">R1sor_026458</name>
</gene>
<protein>
    <recommendedName>
        <fullName evidence="3">Neprosin PEP catalytic domain-containing protein</fullName>
    </recommendedName>
</protein>
<proteinExistence type="predicted"/>
<dbReference type="Pfam" id="PF03080">
    <property type="entry name" value="Neprosin"/>
    <property type="match status" value="1"/>
</dbReference>
<evidence type="ECO:0000313" key="4">
    <source>
        <dbReference type="EMBL" id="KAL3676510.1"/>
    </source>
</evidence>
<feature type="domain" description="Neprosin PEP catalytic" evidence="3">
    <location>
        <begin position="150"/>
        <end position="266"/>
    </location>
</feature>
<feature type="signal peptide" evidence="2">
    <location>
        <begin position="1"/>
        <end position="22"/>
    </location>
</feature>
<dbReference type="AlphaFoldDB" id="A0ABD3GEQ8"/>
<dbReference type="PANTHER" id="PTHR31589">
    <property type="entry name" value="PROTEIN, PUTATIVE (DUF239)-RELATED-RELATED"/>
    <property type="match status" value="1"/>
</dbReference>
<feature type="region of interest" description="Disordered" evidence="1">
    <location>
        <begin position="63"/>
        <end position="83"/>
    </location>
</feature>
<dbReference type="Proteomes" id="UP001633002">
    <property type="component" value="Unassembled WGS sequence"/>
</dbReference>
<dbReference type="PROSITE" id="PS52045">
    <property type="entry name" value="NEPROSIN_PEP_CD"/>
    <property type="match status" value="1"/>
</dbReference>